<sequence>MKKTGVKRVAAGLTLQETPGELGMTAAGKGLLDEKRLQRGMSLLDKELKLQFIEALNRMEGKEYIAAFIAFGAAPTVMGKKPSSLIAFNSKVKGHMFLWQRYGREVCEELKLQYLVLKEGDGNVLVLFYKSAMLELFVNNERSLQFLRRMGYGEAVTLEQKLHMLKKRFKEICPHEVGIFLGIPVEDVEGFIKHNGKECLTSRDWKVYKNPRRAEILFRVYDAARSSVARAVVGNAKNWEYCSGNEGCAESESLIPHSYN</sequence>
<evidence type="ECO:0008006" key="3">
    <source>
        <dbReference type="Google" id="ProtNLM"/>
    </source>
</evidence>
<protein>
    <recommendedName>
        <fullName evidence="3">DUF3793 domain-containing protein</fullName>
    </recommendedName>
</protein>
<accession>A0A4Y7RFP3</accession>
<proteinExistence type="predicted"/>
<dbReference type="Pfam" id="PF12672">
    <property type="entry name" value="DUF3793"/>
    <property type="match status" value="1"/>
</dbReference>
<keyword evidence="2" id="KW-1185">Reference proteome</keyword>
<name>A0A4Y7RFP3_9FIRM</name>
<reference evidence="1 2" key="1">
    <citation type="journal article" date="2018" name="Environ. Microbiol.">
        <title>Novel energy conservation strategies and behaviour of Pelotomaculum schinkii driving syntrophic propionate catabolism.</title>
        <authorList>
            <person name="Hidalgo-Ahumada C.A.P."/>
            <person name="Nobu M.K."/>
            <person name="Narihiro T."/>
            <person name="Tamaki H."/>
            <person name="Liu W.T."/>
            <person name="Kamagata Y."/>
            <person name="Stams A.J.M."/>
            <person name="Imachi H."/>
            <person name="Sousa D.Z."/>
        </authorList>
    </citation>
    <scope>NUCLEOTIDE SEQUENCE [LARGE SCALE GENOMIC DNA]</scope>
    <source>
        <strain evidence="1 2">HH</strain>
    </source>
</reference>
<dbReference type="RefSeq" id="WP_190239616.1">
    <property type="nucleotide sequence ID" value="NZ_QFGA01000001.1"/>
</dbReference>
<organism evidence="1 2">
    <name type="scientific">Pelotomaculum schinkii</name>
    <dbReference type="NCBI Taxonomy" id="78350"/>
    <lineage>
        <taxon>Bacteria</taxon>
        <taxon>Bacillati</taxon>
        <taxon>Bacillota</taxon>
        <taxon>Clostridia</taxon>
        <taxon>Eubacteriales</taxon>
        <taxon>Desulfotomaculaceae</taxon>
        <taxon>Pelotomaculum</taxon>
    </lineage>
</organism>
<dbReference type="InterPro" id="IPR024523">
    <property type="entry name" value="DUF3793"/>
</dbReference>
<gene>
    <name evidence="1" type="ORF">Psch_01380</name>
</gene>
<dbReference type="AlphaFoldDB" id="A0A4Y7RFP3"/>
<comment type="caution">
    <text evidence="1">The sequence shown here is derived from an EMBL/GenBank/DDBJ whole genome shotgun (WGS) entry which is preliminary data.</text>
</comment>
<evidence type="ECO:0000313" key="2">
    <source>
        <dbReference type="Proteomes" id="UP000298324"/>
    </source>
</evidence>
<dbReference type="EMBL" id="QFGA01000001">
    <property type="protein sequence ID" value="TEB07825.1"/>
    <property type="molecule type" value="Genomic_DNA"/>
</dbReference>
<evidence type="ECO:0000313" key="1">
    <source>
        <dbReference type="EMBL" id="TEB07825.1"/>
    </source>
</evidence>
<dbReference type="Proteomes" id="UP000298324">
    <property type="component" value="Unassembled WGS sequence"/>
</dbReference>